<dbReference type="AlphaFoldDB" id="A0A2W7NRQ0"/>
<keyword evidence="2" id="KW-1185">Reference proteome</keyword>
<evidence type="ECO:0000313" key="1">
    <source>
        <dbReference type="EMBL" id="PZX19284.1"/>
    </source>
</evidence>
<dbReference type="SUPFAM" id="SSF55136">
    <property type="entry name" value="Probable bacterial effector-binding domain"/>
    <property type="match status" value="1"/>
</dbReference>
<protein>
    <recommendedName>
        <fullName evidence="3">GyrI-like small molecule binding protein</fullName>
    </recommendedName>
</protein>
<dbReference type="EMBL" id="QKZK01000005">
    <property type="protein sequence ID" value="PZX19284.1"/>
    <property type="molecule type" value="Genomic_DNA"/>
</dbReference>
<name>A0A2W7NRQ0_9BACT</name>
<dbReference type="OrthoDB" id="6003696at2"/>
<reference evidence="1 2" key="1">
    <citation type="submission" date="2018-06" db="EMBL/GenBank/DDBJ databases">
        <title>Genomic Encyclopedia of Archaeal and Bacterial Type Strains, Phase II (KMG-II): from individual species to whole genera.</title>
        <authorList>
            <person name="Goeker M."/>
        </authorList>
    </citation>
    <scope>NUCLEOTIDE SEQUENCE [LARGE SCALE GENOMIC DNA]</scope>
    <source>
        <strain evidence="1 2">DSM 6779</strain>
    </source>
</reference>
<dbReference type="RefSeq" id="WP_111444662.1">
    <property type="nucleotide sequence ID" value="NZ_QKZK01000005.1"/>
</dbReference>
<dbReference type="Gene3D" id="3.20.80.10">
    <property type="entry name" value="Regulatory factor, effector binding domain"/>
    <property type="match status" value="1"/>
</dbReference>
<gene>
    <name evidence="1" type="ORF">LX69_00953</name>
</gene>
<evidence type="ECO:0008006" key="3">
    <source>
        <dbReference type="Google" id="ProtNLM"/>
    </source>
</evidence>
<accession>A0A2W7NRQ0</accession>
<dbReference type="InterPro" id="IPR011256">
    <property type="entry name" value="Reg_factor_effector_dom_sf"/>
</dbReference>
<proteinExistence type="predicted"/>
<evidence type="ECO:0000313" key="2">
    <source>
        <dbReference type="Proteomes" id="UP000249239"/>
    </source>
</evidence>
<organism evidence="1 2">
    <name type="scientific">Breznakibacter xylanolyticus</name>
    <dbReference type="NCBI Taxonomy" id="990"/>
    <lineage>
        <taxon>Bacteria</taxon>
        <taxon>Pseudomonadati</taxon>
        <taxon>Bacteroidota</taxon>
        <taxon>Bacteroidia</taxon>
        <taxon>Marinilabiliales</taxon>
        <taxon>Marinilabiliaceae</taxon>
        <taxon>Breznakibacter</taxon>
    </lineage>
</organism>
<sequence>MQIIHNHPFSALVFETDTTLSDLNQHVGHVARDLAADALASGLDLAGPVYWVYEGADGRPDTRFHLTIAQPVLGTADAPTRYTRREMPPFASLQQLHYGPWPDLCAAYQSLIGAAMQQNLKLSGISRELYIQMDWEHPQRNVTLVQVGVDGMI</sequence>
<comment type="caution">
    <text evidence="1">The sequence shown here is derived from an EMBL/GenBank/DDBJ whole genome shotgun (WGS) entry which is preliminary data.</text>
</comment>
<dbReference type="Proteomes" id="UP000249239">
    <property type="component" value="Unassembled WGS sequence"/>
</dbReference>